<evidence type="ECO:0000259" key="2">
    <source>
        <dbReference type="Pfam" id="PF20729"/>
    </source>
</evidence>
<dbReference type="EMBL" id="JALN02000001">
    <property type="protein sequence ID" value="KDF01489.1"/>
    <property type="molecule type" value="Genomic_DNA"/>
</dbReference>
<feature type="region of interest" description="Disordered" evidence="1">
    <location>
        <begin position="1"/>
        <end position="33"/>
    </location>
</feature>
<comment type="caution">
    <text evidence="3">The sequence shown here is derived from an EMBL/GenBank/DDBJ whole genome shotgun (WGS) entry which is preliminary data.</text>
</comment>
<dbReference type="RefSeq" id="WP_036344327.1">
    <property type="nucleotide sequence ID" value="NZ_JALN02000001.1"/>
</dbReference>
<dbReference type="AlphaFoldDB" id="A0A064CRZ2"/>
<name>A0A064CRZ2_9MYCO</name>
<evidence type="ECO:0000313" key="3">
    <source>
        <dbReference type="EMBL" id="KDF01489.1"/>
    </source>
</evidence>
<evidence type="ECO:0000256" key="1">
    <source>
        <dbReference type="SAM" id="MobiDB-lite"/>
    </source>
</evidence>
<protein>
    <recommendedName>
        <fullName evidence="2">PE cleavage protein A C-terminal domain-containing protein</fullName>
    </recommendedName>
</protein>
<dbReference type="eggNOG" id="COG0657">
    <property type="taxonomic scope" value="Bacteria"/>
</dbReference>
<dbReference type="InterPro" id="IPR048054">
    <property type="entry name" value="PecA_C"/>
</dbReference>
<accession>A0A064CRZ2</accession>
<dbReference type="Gene3D" id="2.40.70.10">
    <property type="entry name" value="Acid Proteases"/>
    <property type="match status" value="1"/>
</dbReference>
<dbReference type="Proteomes" id="UP000022835">
    <property type="component" value="Unassembled WGS sequence"/>
</dbReference>
<sequence length="467" mass="48258">MTVSSQPAAAKSQRDSATAQADPAAEAAPSPGYGEQSYLPGNEVIVPGSAVTFALQQIAHTQTSLTAQTWGTGNLVAGVASVVPQMFLAEAAWALNTWQNSIGGVQASVARTVGVPVAHELAQLSLLATLMLPTAAGMALDAAQVSVPLVGIFGSASAARQAAAEIGAEKTNSMVYSAHLMRTVNTSQQIVYISVNGGPVVPVQLDTGSSGLTILQKYVGQKDLGPSLGWGIGGYGNDAISVYYKYNEYSAAVDFGGGATTSKFNIKVVDPSDEAAYENYGSASIGAVGTLGIGANTGDGPTVPALLPGELKDGVMMYQNIIGSWGVVVFGPNPLPSRGRIDGGPVGNFVVKVDDGDKYLLKGNVDSGGVYGSLPYYVVGSARDVQTNSLKSGTKISVYTADGQTLLYSYTVTAGTATTPSNSPQLYDSNVEQGTFPNTGNIPWQKGPMYIDYGTPDRLGAMHFDIW</sequence>
<evidence type="ECO:0000313" key="4">
    <source>
        <dbReference type="Proteomes" id="UP000022835"/>
    </source>
</evidence>
<dbReference type="STRING" id="1440774.Y900_021780"/>
<feature type="domain" description="PE cleavage protein A C-terminal" evidence="2">
    <location>
        <begin position="181"/>
        <end position="455"/>
    </location>
</feature>
<dbReference type="Pfam" id="PF20729">
    <property type="entry name" value="PE-PGRS_C"/>
    <property type="match status" value="1"/>
</dbReference>
<keyword evidence="4" id="KW-1185">Reference proteome</keyword>
<dbReference type="NCBIfam" id="NF038019">
    <property type="entry name" value="PE_process_PecA"/>
    <property type="match status" value="1"/>
</dbReference>
<dbReference type="OrthoDB" id="5190013at2"/>
<gene>
    <name evidence="3" type="ORF">Y900_021780</name>
</gene>
<organism evidence="3 4">
    <name type="scientific">Mycolicibacterium aromaticivorans JS19b1 = JCM 16368</name>
    <dbReference type="NCBI Taxonomy" id="1440774"/>
    <lineage>
        <taxon>Bacteria</taxon>
        <taxon>Bacillati</taxon>
        <taxon>Actinomycetota</taxon>
        <taxon>Actinomycetes</taxon>
        <taxon>Mycobacteriales</taxon>
        <taxon>Mycobacteriaceae</taxon>
        <taxon>Mycolicibacterium</taxon>
    </lineage>
</organism>
<dbReference type="GO" id="GO:0004190">
    <property type="term" value="F:aspartic-type endopeptidase activity"/>
    <property type="evidence" value="ECO:0007669"/>
    <property type="project" value="InterPro"/>
</dbReference>
<feature type="compositionally biased region" description="Low complexity" evidence="1">
    <location>
        <begin position="17"/>
        <end position="31"/>
    </location>
</feature>
<reference evidence="3" key="1">
    <citation type="submission" date="2014-05" db="EMBL/GenBank/DDBJ databases">
        <title>Genome sequence of Mycobacterium aromaticivorans strain JS19b1T (= DSM 45407T).</title>
        <authorList>
            <person name="Kwak Y."/>
            <person name="Park G.-S."/>
            <person name="Li Q.X."/>
            <person name="Lee S.-E."/>
            <person name="Shin J.-H."/>
        </authorList>
    </citation>
    <scope>NUCLEOTIDE SEQUENCE [LARGE SCALE GENOMIC DNA]</scope>
    <source>
        <strain evidence="3">JS19b1</strain>
    </source>
</reference>
<dbReference type="InterPro" id="IPR021109">
    <property type="entry name" value="Peptidase_aspartic_dom_sf"/>
</dbReference>
<proteinExistence type="predicted"/>